<sequence>MRHARIHSNERPYACPYQDCGKTFIQRSALTVHTRVHTGERPHVCDTCLKAFSDSSSLARHRRIHSGRRPYRCLVEGCGKSYCRKTTLTKHTRRNHAAVIKSSHGRDQGTIGPVTIGSNSGPLPSFSFRAGMARSHSDLPSFIGSSFGNSGFGAPAEQQAGLLYYNTYSETNSNSIDGTQESAPTSRRSSADYHTSSSTMTQPQSPSVTSPPTTVYLHQSFAQPSYYYPTSASVLPPPPPAPSGDLYSPKGISQDEASGRHHHQPDRDYQHQHMQHPTPQHHTPQRGHQIMPSIDGQSSFASSELPSMDAPATPLQNSSFPKSENSLPATTTSACFSFYEPSTPMPLSLQSPYNAHQQHHGHFSAPAHPQQQCQQQQPTVSQVRLPPLTPVQHFHHNQQQQQQTRYMSEHGAMRAQQLYAEGVTAKVEETHQ</sequence>
<feature type="compositionally biased region" description="Polar residues" evidence="8">
    <location>
        <begin position="174"/>
        <end position="194"/>
    </location>
</feature>
<feature type="region of interest" description="Disordered" evidence="8">
    <location>
        <begin position="99"/>
        <end position="118"/>
    </location>
</feature>
<feature type="region of interest" description="Disordered" evidence="8">
    <location>
        <begin position="352"/>
        <end position="379"/>
    </location>
</feature>
<keyword evidence="6" id="KW-0539">Nucleus</keyword>
<gene>
    <name evidence="10" type="ORF">FA10DRAFT_160978</name>
</gene>
<dbReference type="InterPro" id="IPR036236">
    <property type="entry name" value="Znf_C2H2_sf"/>
</dbReference>
<keyword evidence="5" id="KW-0862">Zinc</keyword>
<evidence type="ECO:0000259" key="9">
    <source>
        <dbReference type="PROSITE" id="PS50157"/>
    </source>
</evidence>
<dbReference type="Pfam" id="PF00096">
    <property type="entry name" value="zf-C2H2"/>
    <property type="match status" value="3"/>
</dbReference>
<keyword evidence="2" id="KW-0479">Metal-binding</keyword>
<feature type="domain" description="C2H2-type" evidence="9">
    <location>
        <begin position="71"/>
        <end position="97"/>
    </location>
</feature>
<feature type="domain" description="C2H2-type" evidence="9">
    <location>
        <begin position="43"/>
        <end position="70"/>
    </location>
</feature>
<feature type="domain" description="C2H2-type" evidence="9">
    <location>
        <begin position="13"/>
        <end position="42"/>
    </location>
</feature>
<dbReference type="GO" id="GO:0000981">
    <property type="term" value="F:DNA-binding transcription factor activity, RNA polymerase II-specific"/>
    <property type="evidence" value="ECO:0007669"/>
    <property type="project" value="UniProtKB-ARBA"/>
</dbReference>
<dbReference type="FunFam" id="3.30.160.60:FF:000125">
    <property type="entry name" value="Putative zinc finger protein 143"/>
    <property type="match status" value="1"/>
</dbReference>
<evidence type="ECO:0000256" key="4">
    <source>
        <dbReference type="ARBA" id="ARBA00022771"/>
    </source>
</evidence>
<dbReference type="GO" id="GO:0000785">
    <property type="term" value="C:chromatin"/>
    <property type="evidence" value="ECO:0007669"/>
    <property type="project" value="TreeGrafter"/>
</dbReference>
<dbReference type="InParanoid" id="A0A316YHL2"/>
<dbReference type="GO" id="GO:0000978">
    <property type="term" value="F:RNA polymerase II cis-regulatory region sequence-specific DNA binding"/>
    <property type="evidence" value="ECO:0007669"/>
    <property type="project" value="TreeGrafter"/>
</dbReference>
<dbReference type="AlphaFoldDB" id="A0A316YHL2"/>
<name>A0A316YHL2_9BASI</name>
<evidence type="ECO:0000256" key="8">
    <source>
        <dbReference type="SAM" id="MobiDB-lite"/>
    </source>
</evidence>
<evidence type="ECO:0000256" key="5">
    <source>
        <dbReference type="ARBA" id="ARBA00022833"/>
    </source>
</evidence>
<reference evidence="10 11" key="1">
    <citation type="journal article" date="2018" name="Mol. Biol. Evol.">
        <title>Broad Genomic Sampling Reveals a Smut Pathogenic Ancestry of the Fungal Clade Ustilaginomycotina.</title>
        <authorList>
            <person name="Kijpornyongpan T."/>
            <person name="Mondo S.J."/>
            <person name="Barry K."/>
            <person name="Sandor L."/>
            <person name="Lee J."/>
            <person name="Lipzen A."/>
            <person name="Pangilinan J."/>
            <person name="LaButti K."/>
            <person name="Hainaut M."/>
            <person name="Henrissat B."/>
            <person name="Grigoriev I.V."/>
            <person name="Spatafora J.W."/>
            <person name="Aime M.C."/>
        </authorList>
    </citation>
    <scope>NUCLEOTIDE SEQUENCE [LARGE SCALE GENOMIC DNA]</scope>
    <source>
        <strain evidence="10 11">MCA 4198</strain>
    </source>
</reference>
<dbReference type="GO" id="GO:0031519">
    <property type="term" value="C:PcG protein complex"/>
    <property type="evidence" value="ECO:0007669"/>
    <property type="project" value="TreeGrafter"/>
</dbReference>
<keyword evidence="4 7" id="KW-0863">Zinc-finger</keyword>
<dbReference type="PROSITE" id="PS50157">
    <property type="entry name" value="ZINC_FINGER_C2H2_2"/>
    <property type="match status" value="3"/>
</dbReference>
<dbReference type="InterPro" id="IPR013087">
    <property type="entry name" value="Znf_C2H2_type"/>
</dbReference>
<evidence type="ECO:0000256" key="2">
    <source>
        <dbReference type="ARBA" id="ARBA00022723"/>
    </source>
</evidence>
<dbReference type="Gene3D" id="3.30.160.60">
    <property type="entry name" value="Classic Zinc Finger"/>
    <property type="match status" value="3"/>
</dbReference>
<evidence type="ECO:0000256" key="7">
    <source>
        <dbReference type="PROSITE-ProRule" id="PRU00042"/>
    </source>
</evidence>
<dbReference type="RefSeq" id="XP_025375532.1">
    <property type="nucleotide sequence ID" value="XM_025518153.1"/>
</dbReference>
<dbReference type="SMART" id="SM00355">
    <property type="entry name" value="ZnF_C2H2"/>
    <property type="match status" value="3"/>
</dbReference>
<comment type="subcellular location">
    <subcellularLocation>
        <location evidence="1">Nucleus</location>
    </subcellularLocation>
</comment>
<dbReference type="Proteomes" id="UP000245768">
    <property type="component" value="Unassembled WGS sequence"/>
</dbReference>
<feature type="region of interest" description="Disordered" evidence="8">
    <location>
        <begin position="232"/>
        <end position="327"/>
    </location>
</feature>
<evidence type="ECO:0000313" key="10">
    <source>
        <dbReference type="EMBL" id="PWN88334.1"/>
    </source>
</evidence>
<evidence type="ECO:0000313" key="11">
    <source>
        <dbReference type="Proteomes" id="UP000245768"/>
    </source>
</evidence>
<dbReference type="PANTHER" id="PTHR14003:SF22">
    <property type="entry name" value="FINGER DOMAIN PROTEIN, PUTATIVE (AFU_ORTHOLOGUE AFUA_4G11480)-RELATED"/>
    <property type="match status" value="1"/>
</dbReference>
<dbReference type="EMBL" id="KZ819638">
    <property type="protein sequence ID" value="PWN88334.1"/>
    <property type="molecule type" value="Genomic_DNA"/>
</dbReference>
<organism evidence="10 11">
    <name type="scientific">Acaromyces ingoldii</name>
    <dbReference type="NCBI Taxonomy" id="215250"/>
    <lineage>
        <taxon>Eukaryota</taxon>
        <taxon>Fungi</taxon>
        <taxon>Dikarya</taxon>
        <taxon>Basidiomycota</taxon>
        <taxon>Ustilaginomycotina</taxon>
        <taxon>Exobasidiomycetes</taxon>
        <taxon>Exobasidiales</taxon>
        <taxon>Cryptobasidiaceae</taxon>
        <taxon>Acaromyces</taxon>
    </lineage>
</organism>
<evidence type="ECO:0000256" key="1">
    <source>
        <dbReference type="ARBA" id="ARBA00004123"/>
    </source>
</evidence>
<feature type="compositionally biased region" description="Low complexity" evidence="8">
    <location>
        <begin position="275"/>
        <end position="289"/>
    </location>
</feature>
<keyword evidence="3" id="KW-0677">Repeat</keyword>
<protein>
    <recommendedName>
        <fullName evidence="9">C2H2-type domain-containing protein</fullName>
    </recommendedName>
</protein>
<dbReference type="FunFam" id="3.30.160.60:FF:000744">
    <property type="entry name" value="zinc finger E-box-binding homeobox 1"/>
    <property type="match status" value="1"/>
</dbReference>
<feature type="compositionally biased region" description="Polar residues" evidence="8">
    <location>
        <begin position="295"/>
        <end position="305"/>
    </location>
</feature>
<keyword evidence="11" id="KW-1185">Reference proteome</keyword>
<dbReference type="PROSITE" id="PS00028">
    <property type="entry name" value="ZINC_FINGER_C2H2_1"/>
    <property type="match status" value="3"/>
</dbReference>
<dbReference type="SUPFAM" id="SSF57667">
    <property type="entry name" value="beta-beta-alpha zinc fingers"/>
    <property type="match status" value="2"/>
</dbReference>
<feature type="region of interest" description="Disordered" evidence="8">
    <location>
        <begin position="174"/>
        <end position="214"/>
    </location>
</feature>
<evidence type="ECO:0000256" key="3">
    <source>
        <dbReference type="ARBA" id="ARBA00022737"/>
    </source>
</evidence>
<accession>A0A316YHL2</accession>
<dbReference type="GO" id="GO:0008270">
    <property type="term" value="F:zinc ion binding"/>
    <property type="evidence" value="ECO:0007669"/>
    <property type="project" value="UniProtKB-KW"/>
</dbReference>
<dbReference type="OrthoDB" id="654211at2759"/>
<dbReference type="GeneID" id="37040069"/>
<feature type="compositionally biased region" description="Polar residues" evidence="8">
    <location>
        <begin position="314"/>
        <end position="327"/>
    </location>
</feature>
<dbReference type="STRING" id="215250.A0A316YHL2"/>
<proteinExistence type="predicted"/>
<evidence type="ECO:0000256" key="6">
    <source>
        <dbReference type="ARBA" id="ARBA00023242"/>
    </source>
</evidence>
<feature type="compositionally biased region" description="Low complexity" evidence="8">
    <location>
        <begin position="195"/>
        <end position="214"/>
    </location>
</feature>
<dbReference type="PANTHER" id="PTHR14003">
    <property type="entry name" value="TRANSCRIPTIONAL REPRESSOR PROTEIN YY"/>
    <property type="match status" value="1"/>
</dbReference>
<dbReference type="GO" id="GO:0005667">
    <property type="term" value="C:transcription regulator complex"/>
    <property type="evidence" value="ECO:0007669"/>
    <property type="project" value="TreeGrafter"/>
</dbReference>